<evidence type="ECO:0000259" key="1">
    <source>
        <dbReference type="Pfam" id="PF08241"/>
    </source>
</evidence>
<dbReference type="SUPFAM" id="SSF53335">
    <property type="entry name" value="S-adenosyl-L-methionine-dependent methyltransferases"/>
    <property type="match status" value="1"/>
</dbReference>
<dbReference type="RefSeq" id="WP_207090444.1">
    <property type="nucleotide sequence ID" value="NZ_JAFLQW010000622.1"/>
</dbReference>
<dbReference type="InterPro" id="IPR029063">
    <property type="entry name" value="SAM-dependent_MTases_sf"/>
</dbReference>
<dbReference type="Gene3D" id="3.40.50.150">
    <property type="entry name" value="Vaccinia Virus protein VP39"/>
    <property type="match status" value="1"/>
</dbReference>
<evidence type="ECO:0000313" key="3">
    <source>
        <dbReference type="Proteomes" id="UP000664844"/>
    </source>
</evidence>
<feature type="domain" description="Methyltransferase type 11" evidence="1">
    <location>
        <begin position="141"/>
        <end position="240"/>
    </location>
</feature>
<comment type="caution">
    <text evidence="2">The sequence shown here is derived from an EMBL/GenBank/DDBJ whole genome shotgun (WGS) entry which is preliminary data.</text>
</comment>
<keyword evidence="2" id="KW-0489">Methyltransferase</keyword>
<evidence type="ECO:0000313" key="2">
    <source>
        <dbReference type="EMBL" id="MBO0352022.1"/>
    </source>
</evidence>
<protein>
    <submittedName>
        <fullName evidence="2">Class I SAM-dependent methyltransferase</fullName>
    </submittedName>
</protein>
<dbReference type="PANTHER" id="PTHR42912">
    <property type="entry name" value="METHYLTRANSFERASE"/>
    <property type="match status" value="1"/>
</dbReference>
<organism evidence="2 3">
    <name type="scientific">Phormidium pseudopriestleyi FRX01</name>
    <dbReference type="NCBI Taxonomy" id="1759528"/>
    <lineage>
        <taxon>Bacteria</taxon>
        <taxon>Bacillati</taxon>
        <taxon>Cyanobacteriota</taxon>
        <taxon>Cyanophyceae</taxon>
        <taxon>Oscillatoriophycideae</taxon>
        <taxon>Oscillatoriales</taxon>
        <taxon>Oscillatoriaceae</taxon>
        <taxon>Phormidium</taxon>
    </lineage>
</organism>
<keyword evidence="2" id="KW-0808">Transferase</keyword>
<dbReference type="Proteomes" id="UP000664844">
    <property type="component" value="Unassembled WGS sequence"/>
</dbReference>
<dbReference type="Pfam" id="PF08241">
    <property type="entry name" value="Methyltransf_11"/>
    <property type="match status" value="1"/>
</dbReference>
<dbReference type="InterPro" id="IPR013216">
    <property type="entry name" value="Methyltransf_11"/>
</dbReference>
<keyword evidence="3" id="KW-1185">Reference proteome</keyword>
<dbReference type="EMBL" id="JAFLQW010000622">
    <property type="protein sequence ID" value="MBO0352022.1"/>
    <property type="molecule type" value="Genomic_DNA"/>
</dbReference>
<accession>A0ABS3FYV0</accession>
<dbReference type="InterPro" id="IPR050508">
    <property type="entry name" value="Methyltransf_Superfamily"/>
</dbReference>
<name>A0ABS3FYV0_9CYAN</name>
<dbReference type="CDD" id="cd02440">
    <property type="entry name" value="AdoMet_MTases"/>
    <property type="match status" value="1"/>
</dbReference>
<reference evidence="2 3" key="1">
    <citation type="submission" date="2021-03" db="EMBL/GenBank/DDBJ databases">
        <title>Metabolic Capacity of the Antarctic Cyanobacterium Phormidium pseudopriestleyi that Sustains Oxygenic Photosynthesis in the Presence of Hydrogen Sulfide.</title>
        <authorList>
            <person name="Lumian J.E."/>
            <person name="Jungblut A.D."/>
            <person name="Dillon M.L."/>
            <person name="Hawes I."/>
            <person name="Doran P.T."/>
            <person name="Mackey T.J."/>
            <person name="Dick G.J."/>
            <person name="Grettenberger C.L."/>
            <person name="Sumner D.Y."/>
        </authorList>
    </citation>
    <scope>NUCLEOTIDE SEQUENCE [LARGE SCALE GENOMIC DNA]</scope>
    <source>
        <strain evidence="2 3">FRX01</strain>
    </source>
</reference>
<proteinExistence type="predicted"/>
<dbReference type="PANTHER" id="PTHR42912:SF68">
    <property type="entry name" value="METHYLTRANSFERASE TYPE 11 DOMAIN-CONTAINING PROTEIN"/>
    <property type="match status" value="1"/>
</dbReference>
<gene>
    <name evidence="2" type="ORF">J0895_23655</name>
</gene>
<dbReference type="GO" id="GO:0008168">
    <property type="term" value="F:methyltransferase activity"/>
    <property type="evidence" value="ECO:0007669"/>
    <property type="project" value="UniProtKB-KW"/>
</dbReference>
<dbReference type="GO" id="GO:0032259">
    <property type="term" value="P:methylation"/>
    <property type="evidence" value="ECO:0007669"/>
    <property type="project" value="UniProtKB-KW"/>
</dbReference>
<sequence length="308" mass="34220">MTASVSTGPGFLSRLINGLLAIKPLASFAKSKARKMMIDRAENMGVPWTIEARSLQNRNWDREFQQVQNPTLVYPDYYLRSFHAYDQGNLSWEAASEVEVAAKAVHAHIWPGAGVEGDSRLRNSYHEVLAAQIGDSPKAILDIGCSVGMSTVALQELYPQSTLTGLDLSPYFLSVAQYKSEQQYQDITWVHAAAESTGLPDTSFDLVSACLIFHELPADASGHIIQEARRLLRPGGHLAIMDMNPQSEIYAKMPPYILTLLKSTEPYLDQYFSLDIEQAFVEAGFEKPTITRNTPRHRTIVAQVKTSS</sequence>